<organism evidence="1 2">
    <name type="scientific">Helicobacter bizzozeronii (strain CIII-1)</name>
    <dbReference type="NCBI Taxonomy" id="1002804"/>
    <lineage>
        <taxon>Bacteria</taxon>
        <taxon>Pseudomonadati</taxon>
        <taxon>Campylobacterota</taxon>
        <taxon>Epsilonproteobacteria</taxon>
        <taxon>Campylobacterales</taxon>
        <taxon>Helicobacteraceae</taxon>
        <taxon>Helicobacter</taxon>
    </lineage>
</organism>
<reference evidence="1 2" key="1">
    <citation type="journal article" date="2011" name="J. Bacteriol.">
        <title>Genome sequence of Helicobacter bizzozeronii strain CIII-1, an isolate from human gastric mucosa.</title>
        <authorList>
            <person name="Schott T."/>
            <person name="Rossi M."/>
            <person name="Hanninen M.L."/>
        </authorList>
    </citation>
    <scope>NUCLEOTIDE SEQUENCE [LARGE SCALE GENOMIC DNA]</scope>
    <source>
        <strain evidence="1 2">CIII-1</strain>
    </source>
</reference>
<protein>
    <submittedName>
        <fullName evidence="1">Uncharacterized protein</fullName>
    </submittedName>
</protein>
<evidence type="ECO:0000313" key="2">
    <source>
        <dbReference type="Proteomes" id="UP000008387"/>
    </source>
</evidence>
<evidence type="ECO:0000313" key="1">
    <source>
        <dbReference type="EMBL" id="CCB80201.1"/>
    </source>
</evidence>
<dbReference type="HOGENOM" id="CLU_2000739_0_0_7"/>
<gene>
    <name evidence="1" type="ordered locus">HBZC1_12150</name>
</gene>
<name>F8KTN1_HELBC</name>
<dbReference type="KEGG" id="hbi:HBZC1_12150"/>
<proteinExistence type="predicted"/>
<accession>F8KTN1</accession>
<dbReference type="EMBL" id="FR871757">
    <property type="protein sequence ID" value="CCB80201.1"/>
    <property type="molecule type" value="Genomic_DNA"/>
</dbReference>
<keyword evidence="2" id="KW-1185">Reference proteome</keyword>
<dbReference type="Proteomes" id="UP000008387">
    <property type="component" value="Chromosome"/>
</dbReference>
<sequence>MRNSSHFDNGVKEDYCHLLVEIFNGLCKNLDKLGDAKFDTITQKTKDSCFAIRKRLWVQKEGWHMDKSSGFFSLAPLLNQKPIPMHEIRQLLMLQDGGAQIKRVLKDIAKARPLKPPIKAFCRH</sequence>
<dbReference type="AlphaFoldDB" id="F8KTN1"/>